<dbReference type="SUPFAM" id="SSF52172">
    <property type="entry name" value="CheY-like"/>
    <property type="match status" value="1"/>
</dbReference>
<keyword evidence="4" id="KW-1185">Reference proteome</keyword>
<dbReference type="InterPro" id="IPR036457">
    <property type="entry name" value="PPM-type-like_dom_sf"/>
</dbReference>
<dbReference type="GO" id="GO:0016791">
    <property type="term" value="F:phosphatase activity"/>
    <property type="evidence" value="ECO:0007669"/>
    <property type="project" value="TreeGrafter"/>
</dbReference>
<dbReference type="InterPro" id="IPR052016">
    <property type="entry name" value="Bact_Sigma-Reg"/>
</dbReference>
<dbReference type="Pfam" id="PF07228">
    <property type="entry name" value="SpoIIE"/>
    <property type="match status" value="1"/>
</dbReference>
<organism evidence="3 4">
    <name type="scientific">Trichloromonas acetexigens</name>
    <dbReference type="NCBI Taxonomy" id="38815"/>
    <lineage>
        <taxon>Bacteria</taxon>
        <taxon>Pseudomonadati</taxon>
        <taxon>Thermodesulfobacteriota</taxon>
        <taxon>Desulfuromonadia</taxon>
        <taxon>Desulfuromonadales</taxon>
        <taxon>Trichloromonadaceae</taxon>
        <taxon>Trichloromonas</taxon>
    </lineage>
</organism>
<comment type="caution">
    <text evidence="3">The sequence shown here is derived from an EMBL/GenBank/DDBJ whole genome shotgun (WGS) entry which is preliminary data.</text>
</comment>
<dbReference type="InterPro" id="IPR001932">
    <property type="entry name" value="PPM-type_phosphatase-like_dom"/>
</dbReference>
<dbReference type="PANTHER" id="PTHR43156">
    <property type="entry name" value="STAGE II SPORULATION PROTEIN E-RELATED"/>
    <property type="match status" value="1"/>
</dbReference>
<reference evidence="3 4" key="1">
    <citation type="submission" date="2019-07" db="EMBL/GenBank/DDBJ databases">
        <title>Insights of Desulfuromonas acetexigens electromicrobiology.</title>
        <authorList>
            <person name="Katuri K."/>
            <person name="Sapireddy V."/>
            <person name="Shaw D.R."/>
            <person name="Saikaly P."/>
        </authorList>
    </citation>
    <scope>NUCLEOTIDE SEQUENCE [LARGE SCALE GENOMIC DNA]</scope>
    <source>
        <strain evidence="3 4">2873</strain>
    </source>
</reference>
<gene>
    <name evidence="3" type="ORF">FL622_13330</name>
</gene>
<dbReference type="AlphaFoldDB" id="A0A550J8E7"/>
<feature type="domain" description="PPM-type phosphatase" evidence="2">
    <location>
        <begin position="163"/>
        <end position="391"/>
    </location>
</feature>
<dbReference type="Gene3D" id="3.60.40.10">
    <property type="entry name" value="PPM-type phosphatase domain"/>
    <property type="match status" value="1"/>
</dbReference>
<dbReference type="InterPro" id="IPR011006">
    <property type="entry name" value="CheY-like_superfamily"/>
</dbReference>
<name>A0A550J8E7_9BACT</name>
<dbReference type="OrthoDB" id="9802500at2"/>
<dbReference type="PANTHER" id="PTHR43156:SF2">
    <property type="entry name" value="STAGE II SPORULATION PROTEIN E"/>
    <property type="match status" value="1"/>
</dbReference>
<evidence type="ECO:0000313" key="4">
    <source>
        <dbReference type="Proteomes" id="UP000317155"/>
    </source>
</evidence>
<proteinExistence type="predicted"/>
<evidence type="ECO:0000313" key="3">
    <source>
        <dbReference type="EMBL" id="TRO79518.1"/>
    </source>
</evidence>
<protein>
    <submittedName>
        <fullName evidence="3">Serine/threonine-protein phosphatase</fullName>
    </submittedName>
</protein>
<sequence>MREKILLTSADSDRCGLGGILDSVGHEILHAGEIIAAGECLRQSPALVLLDAELLARASGDLRGAFEAQLLAADIPCLRFASKGMEQGRMRELTPRAWATIVNPEDRDHVLEQVGLLLRMRQLFQARMLAEEQLLMRQIESEQSLASASHIQRSLLPRSLPQSDAFSFAWEFLPCETVGGDLFYLAPLSEDALMVYLIDVSGHGIPSAMVTVSVYQSLTAQTGRLVKRVLDRPPYFEVSGPAEVLTALDKEYPFERFEKFFSIVYLLLDPRTGRVRYCNGGHPAPILVRADGSWDLLGEGGTLVGLGGVLPYREGQVQLAPADRLYLYSDGVTEHFSPDGEPYGDGRLLDFLLRHRHLPLKRVIHGLMSDLQGYGRGRLPGDDVSFFGIEFNGPR</sequence>
<dbReference type="EMBL" id="VJVV01000010">
    <property type="protein sequence ID" value="TRO79518.1"/>
    <property type="molecule type" value="Genomic_DNA"/>
</dbReference>
<keyword evidence="1" id="KW-0378">Hydrolase</keyword>
<evidence type="ECO:0000256" key="1">
    <source>
        <dbReference type="ARBA" id="ARBA00022801"/>
    </source>
</evidence>
<dbReference type="RefSeq" id="WP_092053647.1">
    <property type="nucleotide sequence ID" value="NZ_FOJJ01000002.1"/>
</dbReference>
<accession>A0A550J8E7</accession>
<dbReference type="SMART" id="SM00331">
    <property type="entry name" value="PP2C_SIG"/>
    <property type="match status" value="1"/>
</dbReference>
<dbReference type="Proteomes" id="UP000317155">
    <property type="component" value="Unassembled WGS sequence"/>
</dbReference>
<evidence type="ECO:0000259" key="2">
    <source>
        <dbReference type="SMART" id="SM00331"/>
    </source>
</evidence>